<name>A0A9P4I954_9PEZI</name>
<evidence type="ECO:0000313" key="1">
    <source>
        <dbReference type="EMBL" id="KAF2095763.1"/>
    </source>
</evidence>
<dbReference type="PRINTS" id="PR00081">
    <property type="entry name" value="GDHRDH"/>
</dbReference>
<dbReference type="Pfam" id="PF00106">
    <property type="entry name" value="adh_short"/>
    <property type="match status" value="1"/>
</dbReference>
<dbReference type="PANTHER" id="PTHR43976">
    <property type="entry name" value="SHORT CHAIN DEHYDROGENASE"/>
    <property type="match status" value="1"/>
</dbReference>
<evidence type="ECO:0000313" key="2">
    <source>
        <dbReference type="Proteomes" id="UP000799772"/>
    </source>
</evidence>
<accession>A0A9P4I954</accession>
<dbReference type="Proteomes" id="UP000799772">
    <property type="component" value="Unassembled WGS sequence"/>
</dbReference>
<dbReference type="InterPro" id="IPR051911">
    <property type="entry name" value="SDR_oxidoreductase"/>
</dbReference>
<dbReference type="InterPro" id="IPR036291">
    <property type="entry name" value="NAD(P)-bd_dom_sf"/>
</dbReference>
<protein>
    <submittedName>
        <fullName evidence="1">Short-chain alcohol dehydrogenase</fullName>
    </submittedName>
</protein>
<dbReference type="SUPFAM" id="SSF51735">
    <property type="entry name" value="NAD(P)-binding Rossmann-fold domains"/>
    <property type="match status" value="1"/>
</dbReference>
<organism evidence="1 2">
    <name type="scientific">Rhizodiscina lignyota</name>
    <dbReference type="NCBI Taxonomy" id="1504668"/>
    <lineage>
        <taxon>Eukaryota</taxon>
        <taxon>Fungi</taxon>
        <taxon>Dikarya</taxon>
        <taxon>Ascomycota</taxon>
        <taxon>Pezizomycotina</taxon>
        <taxon>Dothideomycetes</taxon>
        <taxon>Pleosporomycetidae</taxon>
        <taxon>Aulographales</taxon>
        <taxon>Rhizodiscinaceae</taxon>
        <taxon>Rhizodiscina</taxon>
    </lineage>
</organism>
<sequence>MASRIISRFAHSASSGAASKPLVISISGAASGFGALAARSLARAGHTVYAGIRNAQPDAEETVQSINSFSKEHNVNLRAVEQDVVNQDSVNASIDHIIKECGKIDCIIHNAGHMVYGPTEAFTPEQLAGLYDINVLSTQRLSRAALPHMRKARSGLVLWVSSSSVLGGTPPFLAPYFAAKAGMDSLAVSYQAELSQWGIETSIIVPGAFTKGTNHFLTAGQPADENVTKEYTEGPYKGVPDGVNAGLASLEPEDASVQDVAGAIVDVVGLPRGQRPYRVFIDPSQDGSEIVSGMRDRVRRELYWRIGKESLLKTKLS</sequence>
<dbReference type="OrthoDB" id="1274115at2759"/>
<dbReference type="AlphaFoldDB" id="A0A9P4I954"/>
<dbReference type="Gene3D" id="3.40.50.720">
    <property type="entry name" value="NAD(P)-binding Rossmann-like Domain"/>
    <property type="match status" value="1"/>
</dbReference>
<dbReference type="InterPro" id="IPR002347">
    <property type="entry name" value="SDR_fam"/>
</dbReference>
<dbReference type="EMBL" id="ML978131">
    <property type="protein sequence ID" value="KAF2095763.1"/>
    <property type="molecule type" value="Genomic_DNA"/>
</dbReference>
<gene>
    <name evidence="1" type="ORF">NA57DRAFT_79472</name>
</gene>
<proteinExistence type="predicted"/>
<dbReference type="PANTHER" id="PTHR43976:SF9">
    <property type="entry name" value="OXIDOREDUCTASE"/>
    <property type="match status" value="1"/>
</dbReference>
<keyword evidence="2" id="KW-1185">Reference proteome</keyword>
<comment type="caution">
    <text evidence="1">The sequence shown here is derived from an EMBL/GenBank/DDBJ whole genome shotgun (WGS) entry which is preliminary data.</text>
</comment>
<reference evidence="1" key="1">
    <citation type="journal article" date="2020" name="Stud. Mycol.">
        <title>101 Dothideomycetes genomes: a test case for predicting lifestyles and emergence of pathogens.</title>
        <authorList>
            <person name="Haridas S."/>
            <person name="Albert R."/>
            <person name="Binder M."/>
            <person name="Bloem J."/>
            <person name="Labutti K."/>
            <person name="Salamov A."/>
            <person name="Andreopoulos B."/>
            <person name="Baker S."/>
            <person name="Barry K."/>
            <person name="Bills G."/>
            <person name="Bluhm B."/>
            <person name="Cannon C."/>
            <person name="Castanera R."/>
            <person name="Culley D."/>
            <person name="Daum C."/>
            <person name="Ezra D."/>
            <person name="Gonzalez J."/>
            <person name="Henrissat B."/>
            <person name="Kuo A."/>
            <person name="Liang C."/>
            <person name="Lipzen A."/>
            <person name="Lutzoni F."/>
            <person name="Magnuson J."/>
            <person name="Mondo S."/>
            <person name="Nolan M."/>
            <person name="Ohm R."/>
            <person name="Pangilinan J."/>
            <person name="Park H.-J."/>
            <person name="Ramirez L."/>
            <person name="Alfaro M."/>
            <person name="Sun H."/>
            <person name="Tritt A."/>
            <person name="Yoshinaga Y."/>
            <person name="Zwiers L.-H."/>
            <person name="Turgeon B."/>
            <person name="Goodwin S."/>
            <person name="Spatafora J."/>
            <person name="Crous P."/>
            <person name="Grigoriev I."/>
        </authorList>
    </citation>
    <scope>NUCLEOTIDE SEQUENCE</scope>
    <source>
        <strain evidence="1">CBS 133067</strain>
    </source>
</reference>